<organism evidence="2 3">
    <name type="scientific">Pandoraea captiosa</name>
    <dbReference type="NCBI Taxonomy" id="2508302"/>
    <lineage>
        <taxon>Bacteria</taxon>
        <taxon>Pseudomonadati</taxon>
        <taxon>Pseudomonadota</taxon>
        <taxon>Betaproteobacteria</taxon>
        <taxon>Burkholderiales</taxon>
        <taxon>Burkholderiaceae</taxon>
        <taxon>Pandoraea</taxon>
    </lineage>
</organism>
<feature type="signal peptide" evidence="1">
    <location>
        <begin position="1"/>
        <end position="24"/>
    </location>
</feature>
<dbReference type="AlphaFoldDB" id="A0A5E4ZWW3"/>
<dbReference type="EMBL" id="CABPSQ010000002">
    <property type="protein sequence ID" value="VVE65476.1"/>
    <property type="molecule type" value="Genomic_DNA"/>
</dbReference>
<evidence type="ECO:0000313" key="2">
    <source>
        <dbReference type="EMBL" id="VVE65476.1"/>
    </source>
</evidence>
<evidence type="ECO:0000256" key="1">
    <source>
        <dbReference type="SAM" id="SignalP"/>
    </source>
</evidence>
<evidence type="ECO:0008006" key="4">
    <source>
        <dbReference type="Google" id="ProtNLM"/>
    </source>
</evidence>
<evidence type="ECO:0000313" key="3">
    <source>
        <dbReference type="Proteomes" id="UP000414136"/>
    </source>
</evidence>
<gene>
    <name evidence="2" type="ORF">PCA31118_02025</name>
</gene>
<protein>
    <recommendedName>
        <fullName evidence="4">Lipoprotein</fullName>
    </recommendedName>
</protein>
<dbReference type="Proteomes" id="UP000414136">
    <property type="component" value="Unassembled WGS sequence"/>
</dbReference>
<keyword evidence="1" id="KW-0732">Signal</keyword>
<reference evidence="2 3" key="1">
    <citation type="submission" date="2019-08" db="EMBL/GenBank/DDBJ databases">
        <authorList>
            <person name="Peeters C."/>
        </authorList>
    </citation>
    <scope>NUCLEOTIDE SEQUENCE [LARGE SCALE GENOMIC DNA]</scope>
    <source>
        <strain evidence="2 3">LMG 31118</strain>
    </source>
</reference>
<name>A0A5E4ZWW3_9BURK</name>
<dbReference type="OrthoDB" id="8900921at2"/>
<sequence length="297" mass="31667">MYRLRFIAALALALLLSACGTPMRVSMTPEQRSKITELTAHVVVVQDEVIAAVQPSNAASIALGGGLIGAIIDSKVTNSRVNDSQQLLGPFYAAIEDVDYRKEFNESIAQGLSGYAIKVGKITTTPRSLTGPTLARLRNELQPGQALLIIIPRYTLTMDFRSFDSESVVSIWVKSDGSNTITPAQRGVLHYQSALIGPGGKASLALWGAQNGAKFREIVRESIAETVRMVMLDIEIAEDTATKTGPVKTFSYNTGASVDTVQGTVLKEGDARAIVLGADKKLYSLPNPGGSATVAQK</sequence>
<dbReference type="PROSITE" id="PS51257">
    <property type="entry name" value="PROKAR_LIPOPROTEIN"/>
    <property type="match status" value="1"/>
</dbReference>
<keyword evidence="3" id="KW-1185">Reference proteome</keyword>
<accession>A0A5E4ZWW3</accession>
<proteinExistence type="predicted"/>
<dbReference type="RefSeq" id="WP_150625053.1">
    <property type="nucleotide sequence ID" value="NZ_CABPSQ010000002.1"/>
</dbReference>
<feature type="chain" id="PRO_5022670719" description="Lipoprotein" evidence="1">
    <location>
        <begin position="25"/>
        <end position="297"/>
    </location>
</feature>